<dbReference type="Gene3D" id="3.40.50.620">
    <property type="entry name" value="HUPs"/>
    <property type="match status" value="1"/>
</dbReference>
<dbReference type="Gene3D" id="3.90.1490.10">
    <property type="entry name" value="putative n-type atp pyrophosphatase, domain 2"/>
    <property type="match status" value="1"/>
</dbReference>
<evidence type="ECO:0000313" key="3">
    <source>
        <dbReference type="Proteomes" id="UP000290682"/>
    </source>
</evidence>
<dbReference type="GO" id="GO:0005524">
    <property type="term" value="F:ATP binding"/>
    <property type="evidence" value="ECO:0007669"/>
    <property type="project" value="UniProtKB-KW"/>
</dbReference>
<dbReference type="InterPro" id="IPR014729">
    <property type="entry name" value="Rossmann-like_a/b/a_fold"/>
</dbReference>
<protein>
    <submittedName>
        <fullName evidence="2">ATP-binding protein</fullName>
    </submittedName>
</protein>
<dbReference type="Pfam" id="PF01902">
    <property type="entry name" value="Diphthami_syn_2"/>
    <property type="match status" value="1"/>
</dbReference>
<dbReference type="RefSeq" id="WP_129210942.1">
    <property type="nucleotide sequence ID" value="NZ_REGR01000001.1"/>
</dbReference>
<accession>A0ABY0FGP2</accession>
<dbReference type="EMBL" id="REGR01000001">
    <property type="protein sequence ID" value="RXZ45564.1"/>
    <property type="molecule type" value="Genomic_DNA"/>
</dbReference>
<reference evidence="2 3" key="1">
    <citation type="submission" date="2018-10" db="EMBL/GenBank/DDBJ databases">
        <title>Draft genome of Fastidiocella sp. strain 375T, a bacterium isolated from a karstic cave dripping water.</title>
        <authorList>
            <person name="Coelho C."/>
            <person name="Verissimo A."/>
            <person name="Tiago I."/>
        </authorList>
    </citation>
    <scope>NUCLEOTIDE SEQUENCE [LARGE SCALE GENOMIC DNA]</scope>
    <source>
        <strain evidence="2 3">CAVE-375</strain>
    </source>
</reference>
<comment type="caution">
    <text evidence="2">The sequence shown here is derived from an EMBL/GenBank/DDBJ whole genome shotgun (WGS) entry which is preliminary data.</text>
</comment>
<dbReference type="SUPFAM" id="SSF52402">
    <property type="entry name" value="Adenine nucleotide alpha hydrolases-like"/>
    <property type="match status" value="1"/>
</dbReference>
<keyword evidence="3" id="KW-1185">Reference proteome</keyword>
<proteinExistence type="predicted"/>
<dbReference type="Proteomes" id="UP000290682">
    <property type="component" value="Unassembled WGS sequence"/>
</dbReference>
<evidence type="ECO:0000313" key="2">
    <source>
        <dbReference type="EMBL" id="RXZ45564.1"/>
    </source>
</evidence>
<gene>
    <name evidence="2" type="ORF">EBB06_01780</name>
</gene>
<dbReference type="InterPro" id="IPR002761">
    <property type="entry name" value="Diphthami_syn_dom"/>
</dbReference>
<name>A0ABY0FGP2_9NEIS</name>
<keyword evidence="2" id="KW-0547">Nucleotide-binding</keyword>
<keyword evidence="2" id="KW-0067">ATP-binding</keyword>
<feature type="domain" description="Diphthamide synthase" evidence="1">
    <location>
        <begin position="1"/>
        <end position="217"/>
    </location>
</feature>
<sequence>MKTLLSWSSGKDSAWALFVLRKTMPDYDVVGLFCTVNAEYDRVAMHATRRALLEAQAKAAGLPLHVILIPNPCSHEQYAEVMADFVAGAQADGVECMAFGDLFLEDVRRYREEKLAGTGIEAVFPLWGSDTRELATQMLEAGVETYVCCANPKQVPAEIAGKRWDAGLIARLPDTADMCGENGEFHTVVADGPFFAYPLKVEVSEVVERGGYVFADVLLK</sequence>
<organism evidence="2 3">
    <name type="scientific">Crenobacter cavernae</name>
    <dbReference type="NCBI Taxonomy" id="2290923"/>
    <lineage>
        <taxon>Bacteria</taxon>
        <taxon>Pseudomonadati</taxon>
        <taxon>Pseudomonadota</taxon>
        <taxon>Betaproteobacteria</taxon>
        <taxon>Neisseriales</taxon>
        <taxon>Neisseriaceae</taxon>
        <taxon>Crenobacter</taxon>
    </lineage>
</organism>
<evidence type="ECO:0000259" key="1">
    <source>
        <dbReference type="Pfam" id="PF01902"/>
    </source>
</evidence>